<dbReference type="InterPro" id="IPR057996">
    <property type="entry name" value="K52_C"/>
</dbReference>
<dbReference type="Pfam" id="PF12571">
    <property type="entry name" value="Phage_tail_fib"/>
    <property type="match status" value="1"/>
</dbReference>
<dbReference type="EMBL" id="OQ851295">
    <property type="protein sequence ID" value="WJZ70009.1"/>
    <property type="molecule type" value="Genomic_DNA"/>
</dbReference>
<keyword evidence="2" id="KW-1160">Virus entry into host cell</keyword>
<gene>
    <name evidence="5" type="ORF">PVP_XSN000030</name>
</gene>
<dbReference type="InterPro" id="IPR022225">
    <property type="entry name" value="Phage_tail_fibre_N"/>
</dbReference>
<evidence type="ECO:0000256" key="2">
    <source>
        <dbReference type="ARBA" id="ARBA00022804"/>
    </source>
</evidence>
<keyword evidence="1" id="KW-1227">Viral tail protein</keyword>
<dbReference type="Pfam" id="PF25692">
    <property type="entry name" value="Phage_depo_C"/>
    <property type="match status" value="1"/>
</dbReference>
<evidence type="ECO:0008006" key="7">
    <source>
        <dbReference type="Google" id="ProtNLM"/>
    </source>
</evidence>
<reference evidence="5" key="1">
    <citation type="submission" date="2023-04" db="EMBL/GenBank/DDBJ databases">
        <title>Virulent bacteriophage PVP-XSN from an Vibrio parahaemolyticus isolate: Characterization and complete genome sequence.</title>
        <authorList>
            <person name="Qi T."/>
            <person name="Lyu S."/>
            <person name="Liu L."/>
            <person name="Guo Q."/>
            <person name="Shen W."/>
            <person name="Han M."/>
            <person name="Xiong F."/>
            <person name="Lou B."/>
            <person name="Xu H."/>
        </authorList>
    </citation>
    <scope>NUCLEOTIDE SEQUENCE</scope>
</reference>
<organism evidence="5 6">
    <name type="scientific">Vibrio phage PVP-XSN</name>
    <dbReference type="NCBI Taxonomy" id="3056214"/>
    <lineage>
        <taxon>Viruses</taxon>
        <taxon>Duplodnaviria</taxon>
        <taxon>Heunggongvirae</taxon>
        <taxon>Uroviricota</taxon>
        <taxon>Caudoviricetes</taxon>
    </lineage>
</organism>
<dbReference type="PANTHER" id="PTHR35191:SF1">
    <property type="entry name" value="PROPHAGE SIDE TAIL FIBER PROTEIN HOMOLOG STFQ-RELATED"/>
    <property type="match status" value="1"/>
</dbReference>
<evidence type="ECO:0000256" key="1">
    <source>
        <dbReference type="ARBA" id="ARBA00022672"/>
    </source>
</evidence>
<keyword evidence="1" id="KW-1230">Viral tail fiber protein</keyword>
<dbReference type="GO" id="GO:0019062">
    <property type="term" value="P:virion attachment to host cell"/>
    <property type="evidence" value="ECO:0007669"/>
    <property type="project" value="UniProtKB-KW"/>
</dbReference>
<dbReference type="Proteomes" id="UP001431754">
    <property type="component" value="Segment"/>
</dbReference>
<dbReference type="InterPro" id="IPR051934">
    <property type="entry name" value="Phage_Tail_Fiber_Structural"/>
</dbReference>
<keyword evidence="2" id="KW-0945">Host-virus interaction</keyword>
<name>A0AAX3Y6N3_9CAUD</name>
<dbReference type="GO" id="GO:0098024">
    <property type="term" value="C:virus tail, fiber"/>
    <property type="evidence" value="ECO:0007669"/>
    <property type="project" value="UniProtKB-KW"/>
</dbReference>
<sequence length="735" mass="79285">MPQGAILTNVGLSKIASATPLDQLNVVQIAVGDGNGGYPTLTPDMTGLVNEVWRGPASNPIRDPNNANILIFEAQIPALAGPFSIREQAIFDDEGDMIAIGQTSLVEKPDPSSAVGVVATMRLHVALSNASQVDLFYTDTAATNHNSLTNRDEARSHPASAITGISEMRNEIIAGDIFPSNPEEIAKNGDTVTAGTTHLRILVGGESSLVEMQPKASGVVSNLTEFTATIGVDEVFFTPAISKSASISIFDAGETIDPFGLIPSDVGINNFIQRLKSQTIGEDAHGAAIEFPRGDFLLDNPIILPKSSTIPRYIINIVGQGLLQTRFIQSDIFPQGRAAFEWEGGNGPVNFQELRGFTVKLANTTGVKAIHYDQPLKSTLQEILDNTFRNFIMKDIYVLGSCEYHSELIKLEGNVKYGKVDNITADCTPVNWAKDPIILSFDYNEFPNDDGSGIHYSSISNIYGALRRGGYHQILKGRLHRCDLQTLHNTNGNRGSVSYEFINSDNVTGSEWINEGKGGKQYTFTNCRGFEVNGIGFGTPSDQGSGFGNAVEFTACRNFNIKGQSRRSGNPTFSSLGVKMMIIDADCHAINFSDFDVNTSLSSEVQIDAPHNNGCGGTAYNISSDRVESIGSIVLPDIITPSINKGTFKFKSNGATSIDASVNDNHIINDTSPTTISNIENGNVGQTVTLLFRTGNTTINEAGNIRIQGSPVLINQFSVIDFLFDGTNWYAKQVR</sequence>
<accession>A0AAX3Y6N3</accession>
<evidence type="ECO:0000259" key="4">
    <source>
        <dbReference type="Pfam" id="PF25692"/>
    </source>
</evidence>
<evidence type="ECO:0000313" key="5">
    <source>
        <dbReference type="EMBL" id="WJZ70009.1"/>
    </source>
</evidence>
<protein>
    <recommendedName>
        <fullName evidence="7">Tail fiber protein</fullName>
    </recommendedName>
</protein>
<evidence type="ECO:0000313" key="6">
    <source>
        <dbReference type="Proteomes" id="UP001431754"/>
    </source>
</evidence>
<evidence type="ECO:0000259" key="3">
    <source>
        <dbReference type="Pfam" id="PF12571"/>
    </source>
</evidence>
<keyword evidence="2" id="KW-1161">Viral attachment to host cell</keyword>
<feature type="domain" description="Phage tail fibre protein N-terminal" evidence="3">
    <location>
        <begin position="5"/>
        <end position="135"/>
    </location>
</feature>
<dbReference type="PANTHER" id="PTHR35191">
    <property type="entry name" value="PROPHAGE SIDE TAIL FIBER PROTEIN HOMOLOG STFQ-RELATED"/>
    <property type="match status" value="1"/>
</dbReference>
<proteinExistence type="predicted"/>
<keyword evidence="1" id="KW-0946">Virion</keyword>
<feature type="domain" description="Depolymerase 2 capsule K5-specific C-terminal" evidence="4">
    <location>
        <begin position="656"/>
        <end position="730"/>
    </location>
</feature>